<accession>A0BZX7</accession>
<keyword evidence="3" id="KW-1185">Reference proteome</keyword>
<dbReference type="InParanoid" id="A0BZX7"/>
<reference evidence="2 3" key="1">
    <citation type="journal article" date="2006" name="Nature">
        <title>Global trends of whole-genome duplications revealed by the ciliate Paramecium tetraurelia.</title>
        <authorList>
            <consortium name="Genoscope"/>
            <person name="Aury J.-M."/>
            <person name="Jaillon O."/>
            <person name="Duret L."/>
            <person name="Noel B."/>
            <person name="Jubin C."/>
            <person name="Porcel B.M."/>
            <person name="Segurens B."/>
            <person name="Daubin V."/>
            <person name="Anthouard V."/>
            <person name="Aiach N."/>
            <person name="Arnaiz O."/>
            <person name="Billaut A."/>
            <person name="Beisson J."/>
            <person name="Blanc I."/>
            <person name="Bouhouche K."/>
            <person name="Camara F."/>
            <person name="Duharcourt S."/>
            <person name="Guigo R."/>
            <person name="Gogendeau D."/>
            <person name="Katinka M."/>
            <person name="Keller A.-M."/>
            <person name="Kissmehl R."/>
            <person name="Klotz C."/>
            <person name="Koll F."/>
            <person name="Le Moue A."/>
            <person name="Lepere C."/>
            <person name="Malinsky S."/>
            <person name="Nowacki M."/>
            <person name="Nowak J.K."/>
            <person name="Plattner H."/>
            <person name="Poulain J."/>
            <person name="Ruiz F."/>
            <person name="Serrano V."/>
            <person name="Zagulski M."/>
            <person name="Dessen P."/>
            <person name="Betermier M."/>
            <person name="Weissenbach J."/>
            <person name="Scarpelli C."/>
            <person name="Schachter V."/>
            <person name="Sperling L."/>
            <person name="Meyer E."/>
            <person name="Cohen J."/>
            <person name="Wincker P."/>
        </authorList>
    </citation>
    <scope>NUCLEOTIDE SEQUENCE [LARGE SCALE GENOMIC DNA]</scope>
    <source>
        <strain evidence="2 3">Stock d4-2</strain>
    </source>
</reference>
<proteinExistence type="predicted"/>
<name>A0BZX7_PARTE</name>
<protein>
    <submittedName>
        <fullName evidence="2">Uncharacterized protein</fullName>
    </submittedName>
</protein>
<dbReference type="GeneID" id="5017276"/>
<dbReference type="AlphaFoldDB" id="A0BZX7"/>
<evidence type="ECO:0000313" key="3">
    <source>
        <dbReference type="Proteomes" id="UP000000600"/>
    </source>
</evidence>
<feature type="region of interest" description="Disordered" evidence="1">
    <location>
        <begin position="24"/>
        <end position="53"/>
    </location>
</feature>
<dbReference type="RefSeq" id="XP_001431492.1">
    <property type="nucleotide sequence ID" value="XM_001431455.1"/>
</dbReference>
<feature type="compositionally biased region" description="Polar residues" evidence="1">
    <location>
        <begin position="35"/>
        <end position="53"/>
    </location>
</feature>
<organism evidence="2 3">
    <name type="scientific">Paramecium tetraurelia</name>
    <dbReference type="NCBI Taxonomy" id="5888"/>
    <lineage>
        <taxon>Eukaryota</taxon>
        <taxon>Sar</taxon>
        <taxon>Alveolata</taxon>
        <taxon>Ciliophora</taxon>
        <taxon>Intramacronucleata</taxon>
        <taxon>Oligohymenophorea</taxon>
        <taxon>Peniculida</taxon>
        <taxon>Parameciidae</taxon>
        <taxon>Paramecium</taxon>
    </lineage>
</organism>
<dbReference type="HOGENOM" id="CLU_115184_0_0_1"/>
<sequence>MGSSCCLAQGDEKVELMLQQKNKQKKRVGKLYKNPSISGNDQNKQNNRKPSYQNQLSYIIDDTGKEYNRMAASTLVIQVLTGDLDRVNSIELSENAIKDIPVKNSSYEIISIESKKTILKKETKYSIFHNQAHLNQNQKKVRFDDV</sequence>
<dbReference type="KEGG" id="ptm:GSPATT00005946001"/>
<dbReference type="OrthoDB" id="305836at2759"/>
<evidence type="ECO:0000256" key="1">
    <source>
        <dbReference type="SAM" id="MobiDB-lite"/>
    </source>
</evidence>
<gene>
    <name evidence="2" type="ORF">GSPATT00005946001</name>
</gene>
<dbReference type="OMA" id="SCCLAQG"/>
<dbReference type="EMBL" id="CT868030">
    <property type="protein sequence ID" value="CAK64094.1"/>
    <property type="molecule type" value="Genomic_DNA"/>
</dbReference>
<dbReference type="Proteomes" id="UP000000600">
    <property type="component" value="Unassembled WGS sequence"/>
</dbReference>
<evidence type="ECO:0000313" key="2">
    <source>
        <dbReference type="EMBL" id="CAK64094.1"/>
    </source>
</evidence>